<evidence type="ECO:0000313" key="4">
    <source>
        <dbReference type="EMBL" id="KAK9418583.1"/>
    </source>
</evidence>
<gene>
    <name evidence="4" type="ORF">SUNI508_07840</name>
</gene>
<feature type="compositionally biased region" description="Low complexity" evidence="1">
    <location>
        <begin position="906"/>
        <end position="916"/>
    </location>
</feature>
<evidence type="ECO:0000256" key="1">
    <source>
        <dbReference type="SAM" id="MobiDB-lite"/>
    </source>
</evidence>
<comment type="caution">
    <text evidence="4">The sequence shown here is derived from an EMBL/GenBank/DDBJ whole genome shotgun (WGS) entry which is preliminary data.</text>
</comment>
<dbReference type="InterPro" id="IPR002889">
    <property type="entry name" value="WSC_carb-bd"/>
</dbReference>
<feature type="compositionally biased region" description="Low complexity" evidence="1">
    <location>
        <begin position="851"/>
        <end position="870"/>
    </location>
</feature>
<feature type="compositionally biased region" description="Low complexity" evidence="1">
    <location>
        <begin position="753"/>
        <end position="767"/>
    </location>
</feature>
<dbReference type="Pfam" id="PF01822">
    <property type="entry name" value="WSC"/>
    <property type="match status" value="1"/>
</dbReference>
<feature type="region of interest" description="Disordered" evidence="1">
    <location>
        <begin position="994"/>
        <end position="1016"/>
    </location>
</feature>
<feature type="region of interest" description="Disordered" evidence="1">
    <location>
        <begin position="929"/>
        <end position="959"/>
    </location>
</feature>
<evidence type="ECO:0000259" key="3">
    <source>
        <dbReference type="PROSITE" id="PS51212"/>
    </source>
</evidence>
<evidence type="ECO:0000256" key="2">
    <source>
        <dbReference type="SAM" id="SignalP"/>
    </source>
</evidence>
<feature type="domain" description="WSC" evidence="3">
    <location>
        <begin position="348"/>
        <end position="454"/>
    </location>
</feature>
<dbReference type="InterPro" id="IPR057230">
    <property type="entry name" value="DUF7908"/>
</dbReference>
<evidence type="ECO:0000313" key="5">
    <source>
        <dbReference type="Proteomes" id="UP001408356"/>
    </source>
</evidence>
<reference evidence="4 5" key="1">
    <citation type="journal article" date="2024" name="J. Plant Pathol.">
        <title>Sequence and assembly of the genome of Seiridium unicorne, isolate CBS 538.82, causal agent of cypress canker disease.</title>
        <authorList>
            <person name="Scali E."/>
            <person name="Rocca G.D."/>
            <person name="Danti R."/>
            <person name="Garbelotto M."/>
            <person name="Barberini S."/>
            <person name="Baroncelli R."/>
            <person name="Emiliani G."/>
        </authorList>
    </citation>
    <scope>NUCLEOTIDE SEQUENCE [LARGE SCALE GENOMIC DNA]</scope>
    <source>
        <strain evidence="4 5">BM-138-508</strain>
    </source>
</reference>
<protein>
    <submittedName>
        <fullName evidence="4">WSC domain-containing protein</fullName>
    </submittedName>
</protein>
<accession>A0ABR2UV72</accession>
<dbReference type="Pfam" id="PF25485">
    <property type="entry name" value="DUF7908"/>
    <property type="match status" value="1"/>
</dbReference>
<feature type="compositionally biased region" description="Polar residues" evidence="1">
    <location>
        <begin position="896"/>
        <end position="905"/>
    </location>
</feature>
<feature type="domain" description="WSC" evidence="3">
    <location>
        <begin position="41"/>
        <end position="158"/>
    </location>
</feature>
<organism evidence="4 5">
    <name type="scientific">Seiridium unicorne</name>
    <dbReference type="NCBI Taxonomy" id="138068"/>
    <lineage>
        <taxon>Eukaryota</taxon>
        <taxon>Fungi</taxon>
        <taxon>Dikarya</taxon>
        <taxon>Ascomycota</taxon>
        <taxon>Pezizomycotina</taxon>
        <taxon>Sordariomycetes</taxon>
        <taxon>Xylariomycetidae</taxon>
        <taxon>Amphisphaeriales</taxon>
        <taxon>Sporocadaceae</taxon>
        <taxon>Seiridium</taxon>
    </lineage>
</organism>
<feature type="region of interest" description="Disordered" evidence="1">
    <location>
        <begin position="692"/>
        <end position="717"/>
    </location>
</feature>
<feature type="chain" id="PRO_5047049244" evidence="2">
    <location>
        <begin position="25"/>
        <end position="1256"/>
    </location>
</feature>
<sequence length="1256" mass="127569">MGSFCRVKPAAFAAFLWLLTLADAQGFFYDDFTQVCSSQQDFQYLGCFATTSQPWTYNPTNRGGDPSRSWVHWDQGDNVNITTTPYFCTDTCRAHGFKYAATWDRQCRCGMALQSSVKDLGSAQADDTLCTAAGSFCPGDRRENCGTNQGARIWADPSFQEESLLPDPAILATQYNVLGCFYHANLPSGDATVTTTTQSSTATCFTYCADLGYPLTFMAPLGSGSVKCSCGQDFGVESRSYLDVSDQYCSTACDTGLAGGCTGLDCCGNDGAQVYPVYANPNLLGCHVPQIPGYADQAVATPAADSYTCIETPASILARQPYTIAYGAAATISRSATFVATAQAQATPYVNYGCYSGLTLAGALGGLQAVPTNLLAGGVVTVQTCTEYCDANDYPYAGLTSTDVGTSACFCGTGPGAQLTNSNIQAMEDCNYPCSGSLQENCGSPNGPLVYVASNVVVVGGAWAASYTATYSSTPIYSCTETRTTTSSSSTSTVTSFSSTITSTSSTVTASSSTETSSSTTITSSSSTDTSSSSAATSAITSTSDTTTTAVTASSETGTASTTTTGTTSVETTDTSTTTDISSTTTKDISSTVTTDTSSSSMVISSSETSSTIISTSTSMASTTETSSTQTTDTSSVSLSTSSTSAATASTGPTDISTSTSGTTSSQTTDISFAVTSTDILNNTLITFTTDTSSSTTGTTSIQTSGTSSGTASTDSTDSSFVVTLTDRFSTESLTFTLLTTTNPDSFTSRTDATSSGTTEASLTTTNTDTASTTISVASSIPTTASLPTTVISLSISPIDESITLLPTDSVISDTLLPTNTDSAGTLVPTVTIVSTGINATTLLSTAETATLPTSTQTTGTTQNTDMANTGTQSSGTAQDTNTASTSTETSGAALNTGTSNTGIQTDSSTSTSKSSINTSTAIFANTTTATSSGSSASATSRSGTGTAGGSLTAGSSSISLSTMGTSTMSLSTMGTSTINSSTIGSSTIISSMFGSSTTSPSTTSSSTTSSAGIPGVTNVPEDEIILAILPVDAGPLVNLTQRGLGDLAKRQATDGGFVGGAAPINPDSCNDATPFNLTNGRFGSGGQFVATNPGIAYKEFRVSPTGSISTTFTVSNGVLAWYNDVFYGGQAGFCQVPSGQIFVTFGIPGTEPVDCEFVFLVVYERGQCNPDGTIVSITSKISSISTAASAGTITTISPGTLTTTATSSGSGGDASATILPQSQDIFPYSASPADEICVETTLSWYPGQPTFLPAV</sequence>
<name>A0ABR2UV72_9PEZI</name>
<keyword evidence="2" id="KW-0732">Signal</keyword>
<feature type="region of interest" description="Disordered" evidence="1">
    <location>
        <begin position="508"/>
        <end position="668"/>
    </location>
</feature>
<dbReference type="PROSITE" id="PS51212">
    <property type="entry name" value="WSC"/>
    <property type="match status" value="2"/>
</dbReference>
<dbReference type="EMBL" id="JARVKF010000363">
    <property type="protein sequence ID" value="KAK9418583.1"/>
    <property type="molecule type" value="Genomic_DNA"/>
</dbReference>
<feature type="compositionally biased region" description="Low complexity" evidence="1">
    <location>
        <begin position="881"/>
        <end position="894"/>
    </location>
</feature>
<feature type="signal peptide" evidence="2">
    <location>
        <begin position="1"/>
        <end position="24"/>
    </location>
</feature>
<keyword evidence="5" id="KW-1185">Reference proteome</keyword>
<feature type="region of interest" description="Disordered" evidence="1">
    <location>
        <begin position="851"/>
        <end position="916"/>
    </location>
</feature>
<feature type="compositionally biased region" description="Polar residues" evidence="1">
    <location>
        <begin position="871"/>
        <end position="880"/>
    </location>
</feature>
<proteinExistence type="predicted"/>
<feature type="region of interest" description="Disordered" evidence="1">
    <location>
        <begin position="747"/>
        <end position="767"/>
    </location>
</feature>
<dbReference type="Proteomes" id="UP001408356">
    <property type="component" value="Unassembled WGS sequence"/>
</dbReference>